<name>A0ABP5KKM4_9ACTN</name>
<organism evidence="1 2">
    <name type="scientific">Kitasatospora kazusensis</name>
    <dbReference type="NCBI Taxonomy" id="407974"/>
    <lineage>
        <taxon>Bacteria</taxon>
        <taxon>Bacillati</taxon>
        <taxon>Actinomycetota</taxon>
        <taxon>Actinomycetes</taxon>
        <taxon>Kitasatosporales</taxon>
        <taxon>Streptomycetaceae</taxon>
        <taxon>Kitasatospora</taxon>
    </lineage>
</organism>
<accession>A0ABP5KKM4</accession>
<reference evidence="2" key="1">
    <citation type="journal article" date="2019" name="Int. J. Syst. Evol. Microbiol.">
        <title>The Global Catalogue of Microorganisms (GCM) 10K type strain sequencing project: providing services to taxonomists for standard genome sequencing and annotation.</title>
        <authorList>
            <consortium name="The Broad Institute Genomics Platform"/>
            <consortium name="The Broad Institute Genome Sequencing Center for Infectious Disease"/>
            <person name="Wu L."/>
            <person name="Ma J."/>
        </authorList>
    </citation>
    <scope>NUCLEOTIDE SEQUENCE [LARGE SCALE GENOMIC DNA]</scope>
    <source>
        <strain evidence="2">JCM 14560</strain>
    </source>
</reference>
<dbReference type="EMBL" id="BAAANT010000002">
    <property type="protein sequence ID" value="GAA2132231.1"/>
    <property type="molecule type" value="Genomic_DNA"/>
</dbReference>
<evidence type="ECO:0008006" key="3">
    <source>
        <dbReference type="Google" id="ProtNLM"/>
    </source>
</evidence>
<gene>
    <name evidence="1" type="ORF">GCM10009760_06970</name>
</gene>
<dbReference type="RefSeq" id="WP_344460471.1">
    <property type="nucleotide sequence ID" value="NZ_BAAANT010000002.1"/>
</dbReference>
<proteinExistence type="predicted"/>
<sequence length="211" mass="23217">MTEHLTEFDFGLTGLTTQFHSDWTGTPQEIIERCADSSPAAHAILEDVLRLLESPLPTWAITVLWQAATGREFDLAYLGIDGRDWLHQIVDVCTERVRRDDPAFVAATPPPAPNALTGAVLDELLAAGPALTTSTMSRDSCEVSGVVPALELVITQVSPDLGFRLFLRAMARYWVPINSVQYNRFIALGELFGYGDFHVNDVQFLLDVAAD</sequence>
<comment type="caution">
    <text evidence="1">The sequence shown here is derived from an EMBL/GenBank/DDBJ whole genome shotgun (WGS) entry which is preliminary data.</text>
</comment>
<keyword evidence="2" id="KW-1185">Reference proteome</keyword>
<dbReference type="Proteomes" id="UP001422759">
    <property type="component" value="Unassembled WGS sequence"/>
</dbReference>
<evidence type="ECO:0000313" key="2">
    <source>
        <dbReference type="Proteomes" id="UP001422759"/>
    </source>
</evidence>
<protein>
    <recommendedName>
        <fullName evidence="3">CdiI immunity protein domain-containing protein</fullName>
    </recommendedName>
</protein>
<evidence type="ECO:0000313" key="1">
    <source>
        <dbReference type="EMBL" id="GAA2132231.1"/>
    </source>
</evidence>